<name>A0ABR8B7Z8_9NOSO</name>
<protein>
    <submittedName>
        <fullName evidence="3">Uncharacterized protein</fullName>
    </submittedName>
</protein>
<gene>
    <name evidence="3" type="ORF">H6G14_00715</name>
</gene>
<evidence type="ECO:0000313" key="4">
    <source>
        <dbReference type="Proteomes" id="UP000621307"/>
    </source>
</evidence>
<evidence type="ECO:0000256" key="1">
    <source>
        <dbReference type="SAM" id="MobiDB-lite"/>
    </source>
</evidence>
<feature type="region of interest" description="Disordered" evidence="1">
    <location>
        <begin position="52"/>
        <end position="74"/>
    </location>
</feature>
<accession>A0ABR8B7Z8</accession>
<evidence type="ECO:0000256" key="2">
    <source>
        <dbReference type="SAM" id="Phobius"/>
    </source>
</evidence>
<keyword evidence="2" id="KW-0812">Transmembrane</keyword>
<dbReference type="Proteomes" id="UP000621307">
    <property type="component" value="Unassembled WGS sequence"/>
</dbReference>
<dbReference type="RefSeq" id="WP_190565237.1">
    <property type="nucleotide sequence ID" value="NZ_JACJQL010000001.1"/>
</dbReference>
<comment type="caution">
    <text evidence="3">The sequence shown here is derived from an EMBL/GenBank/DDBJ whole genome shotgun (WGS) entry which is preliminary data.</text>
</comment>
<dbReference type="EMBL" id="JACJQL010000001">
    <property type="protein sequence ID" value="MBD2249829.1"/>
    <property type="molecule type" value="Genomic_DNA"/>
</dbReference>
<keyword evidence="2" id="KW-1133">Transmembrane helix</keyword>
<proteinExistence type="predicted"/>
<keyword evidence="2" id="KW-0472">Membrane</keyword>
<reference evidence="3 4" key="1">
    <citation type="journal article" date="2020" name="ISME J.">
        <title>Comparative genomics reveals insights into cyanobacterial evolution and habitat adaptation.</title>
        <authorList>
            <person name="Chen M.Y."/>
            <person name="Teng W.K."/>
            <person name="Zhao L."/>
            <person name="Hu C.X."/>
            <person name="Zhou Y.K."/>
            <person name="Han B.P."/>
            <person name="Song L.R."/>
            <person name="Shu W.S."/>
        </authorList>
    </citation>
    <scope>NUCLEOTIDE SEQUENCE [LARGE SCALE GENOMIC DNA]</scope>
    <source>
        <strain evidence="3 4">FACHB-3921</strain>
    </source>
</reference>
<organism evidence="3 4">
    <name type="scientific">Nostoc parmelioides FACHB-3921</name>
    <dbReference type="NCBI Taxonomy" id="2692909"/>
    <lineage>
        <taxon>Bacteria</taxon>
        <taxon>Bacillati</taxon>
        <taxon>Cyanobacteriota</taxon>
        <taxon>Cyanophyceae</taxon>
        <taxon>Nostocales</taxon>
        <taxon>Nostocaceae</taxon>
        <taxon>Nostoc</taxon>
    </lineage>
</organism>
<sequence length="81" mass="8890">MSDTQFLRLFGSIFVGIGSILALAGIISGFNTRSFIATSVTTQGTVIDLIQRSSTRNRTTSSRRQRTSVQPSTLELYHLLP</sequence>
<keyword evidence="4" id="KW-1185">Reference proteome</keyword>
<feature type="transmembrane region" description="Helical" evidence="2">
    <location>
        <begin position="6"/>
        <end position="27"/>
    </location>
</feature>
<evidence type="ECO:0000313" key="3">
    <source>
        <dbReference type="EMBL" id="MBD2249829.1"/>
    </source>
</evidence>